<accession>A0A1I7S2V6</accession>
<dbReference type="WBParaSite" id="BXY_0733600.1">
    <property type="protein sequence ID" value="BXY_0733600.1"/>
    <property type="gene ID" value="BXY_0733600"/>
</dbReference>
<name>A0A1I7S2V6_BURXY</name>
<dbReference type="AlphaFoldDB" id="A0A1I7S2V6"/>
<evidence type="ECO:0000313" key="2">
    <source>
        <dbReference type="WBParaSite" id="BXY_0733600.1"/>
    </source>
</evidence>
<evidence type="ECO:0000313" key="1">
    <source>
        <dbReference type="Proteomes" id="UP000095284"/>
    </source>
</evidence>
<dbReference type="Proteomes" id="UP000095284">
    <property type="component" value="Unplaced"/>
</dbReference>
<organism evidence="1 2">
    <name type="scientific">Bursaphelenchus xylophilus</name>
    <name type="common">Pinewood nematode worm</name>
    <name type="synonym">Aphelenchoides xylophilus</name>
    <dbReference type="NCBI Taxonomy" id="6326"/>
    <lineage>
        <taxon>Eukaryota</taxon>
        <taxon>Metazoa</taxon>
        <taxon>Ecdysozoa</taxon>
        <taxon>Nematoda</taxon>
        <taxon>Chromadorea</taxon>
        <taxon>Rhabditida</taxon>
        <taxon>Tylenchina</taxon>
        <taxon>Tylenchomorpha</taxon>
        <taxon>Aphelenchoidea</taxon>
        <taxon>Aphelenchoididae</taxon>
        <taxon>Bursaphelenchus</taxon>
    </lineage>
</organism>
<sequence>MLQLPPQHIHQPFLSFQLRMDVSVLQSSVRTQSRGAFVRRRRLTGRNGGVRRQRGVAIDLPRLRLRVVLAENWVQNIYNI</sequence>
<proteinExistence type="predicted"/>
<reference evidence="2" key="1">
    <citation type="submission" date="2016-11" db="UniProtKB">
        <authorList>
            <consortium name="WormBaseParasite"/>
        </authorList>
    </citation>
    <scope>IDENTIFICATION</scope>
</reference>
<protein>
    <submittedName>
        <fullName evidence="2">Uncharacterized protein</fullName>
    </submittedName>
</protein>